<evidence type="ECO:0008006" key="3">
    <source>
        <dbReference type="Google" id="ProtNLM"/>
    </source>
</evidence>
<evidence type="ECO:0000313" key="2">
    <source>
        <dbReference type="Proteomes" id="UP001160148"/>
    </source>
</evidence>
<organism evidence="1 2">
    <name type="scientific">Macrosiphum euphorbiae</name>
    <name type="common">potato aphid</name>
    <dbReference type="NCBI Taxonomy" id="13131"/>
    <lineage>
        <taxon>Eukaryota</taxon>
        <taxon>Metazoa</taxon>
        <taxon>Ecdysozoa</taxon>
        <taxon>Arthropoda</taxon>
        <taxon>Hexapoda</taxon>
        <taxon>Insecta</taxon>
        <taxon>Pterygota</taxon>
        <taxon>Neoptera</taxon>
        <taxon>Paraneoptera</taxon>
        <taxon>Hemiptera</taxon>
        <taxon>Sternorrhyncha</taxon>
        <taxon>Aphidomorpha</taxon>
        <taxon>Aphidoidea</taxon>
        <taxon>Aphididae</taxon>
        <taxon>Macrosiphini</taxon>
        <taxon>Macrosiphum</taxon>
    </lineage>
</organism>
<gene>
    <name evidence="1" type="ORF">MEUPH1_LOCUS7587</name>
</gene>
<dbReference type="EMBL" id="CARXXK010000001">
    <property type="protein sequence ID" value="CAI6351219.1"/>
    <property type="molecule type" value="Genomic_DNA"/>
</dbReference>
<protein>
    <recommendedName>
        <fullName evidence="3">Transposase</fullName>
    </recommendedName>
</protein>
<keyword evidence="2" id="KW-1185">Reference proteome</keyword>
<dbReference type="Proteomes" id="UP001160148">
    <property type="component" value="Unassembled WGS sequence"/>
</dbReference>
<evidence type="ECO:0000313" key="1">
    <source>
        <dbReference type="EMBL" id="CAI6351219.1"/>
    </source>
</evidence>
<dbReference type="AlphaFoldDB" id="A0AAV0W627"/>
<reference evidence="1 2" key="1">
    <citation type="submission" date="2023-01" db="EMBL/GenBank/DDBJ databases">
        <authorList>
            <person name="Whitehead M."/>
        </authorList>
    </citation>
    <scope>NUCLEOTIDE SEQUENCE [LARGE SCALE GENOMIC DNA]</scope>
</reference>
<comment type="caution">
    <text evidence="1">The sequence shown here is derived from an EMBL/GenBank/DDBJ whole genome shotgun (WGS) entry which is preliminary data.</text>
</comment>
<name>A0AAV0W627_9HEMI</name>
<accession>A0AAV0W627</accession>
<sequence>MATYVYCAAHTLNLAVSKSCTIQSIRNCLGTIGKERDFFVYPKRKNILSQTIEDFNGTINAKTLKLNCATRWIERFHSIMILSYFWNVSLIP</sequence>
<proteinExistence type="predicted"/>